<feature type="binding site" evidence="6 7">
    <location>
        <position position="99"/>
    </location>
    <ligand>
        <name>S-adenosyl-L-methionine</name>
        <dbReference type="ChEBI" id="CHEBI:59789"/>
    </ligand>
</feature>
<dbReference type="Pfam" id="PF00588">
    <property type="entry name" value="SpoU_methylase"/>
    <property type="match status" value="1"/>
</dbReference>
<dbReference type="CDD" id="cd18094">
    <property type="entry name" value="SpoU-like_TrmL"/>
    <property type="match status" value="1"/>
</dbReference>
<dbReference type="GO" id="GO:0141102">
    <property type="term" value="F:tRNA (5-carboxymethylaminomethyluridine(34)-2'-O)-methyltransferase activity"/>
    <property type="evidence" value="ECO:0007669"/>
    <property type="project" value="RHEA"/>
</dbReference>
<evidence type="ECO:0000259" key="8">
    <source>
        <dbReference type="Pfam" id="PF00588"/>
    </source>
</evidence>
<evidence type="ECO:0000313" key="9">
    <source>
        <dbReference type="EMBL" id="SMH51222.1"/>
    </source>
</evidence>
<dbReference type="AlphaFoldDB" id="A0A1X7PKJ6"/>
<feature type="domain" description="tRNA/rRNA methyltransferase SpoU type" evidence="8">
    <location>
        <begin position="21"/>
        <end position="160"/>
    </location>
</feature>
<evidence type="ECO:0000256" key="3">
    <source>
        <dbReference type="ARBA" id="ARBA00022679"/>
    </source>
</evidence>
<protein>
    <recommendedName>
        <fullName evidence="6">tRNA (cytidine(34)-2'-O)-methyltransferase</fullName>
        <ecNumber evidence="6">2.1.1.207</ecNumber>
    </recommendedName>
    <alternativeName>
        <fullName evidence="6">tRNA (cytidine/uridine-2'-O-)-methyltransferase TrmL</fullName>
    </alternativeName>
</protein>
<dbReference type="Proteomes" id="UP000193083">
    <property type="component" value="Unassembled WGS sequence"/>
</dbReference>
<dbReference type="EMBL" id="FXBL01000004">
    <property type="protein sequence ID" value="SMH51222.1"/>
    <property type="molecule type" value="Genomic_DNA"/>
</dbReference>
<accession>A0A1X7PKJ6</accession>
<dbReference type="GO" id="GO:0002130">
    <property type="term" value="P:wobble position ribose methylation"/>
    <property type="evidence" value="ECO:0007669"/>
    <property type="project" value="TreeGrafter"/>
</dbReference>
<evidence type="ECO:0000256" key="1">
    <source>
        <dbReference type="ARBA" id="ARBA00022490"/>
    </source>
</evidence>
<dbReference type="InterPro" id="IPR029028">
    <property type="entry name" value="Alpha/beta_knot_MTases"/>
</dbReference>
<dbReference type="PIRSF" id="PIRSF029256">
    <property type="entry name" value="SpoU_TrmH_prd"/>
    <property type="match status" value="1"/>
</dbReference>
<dbReference type="EC" id="2.1.1.207" evidence="6"/>
<feature type="binding site" evidence="6 7">
    <location>
        <position position="141"/>
    </location>
    <ligand>
        <name>S-adenosyl-L-methionine</name>
        <dbReference type="ChEBI" id="CHEBI:59789"/>
    </ligand>
</feature>
<comment type="catalytic activity">
    <reaction evidence="6">
        <text>5-carboxymethylaminomethyluridine(34) in tRNA(Leu) + S-adenosyl-L-methionine = 5-carboxymethylaminomethyl-2'-O-methyluridine(34) in tRNA(Leu) + S-adenosyl-L-homocysteine + H(+)</text>
        <dbReference type="Rhea" id="RHEA:43088"/>
        <dbReference type="Rhea" id="RHEA-COMP:10333"/>
        <dbReference type="Rhea" id="RHEA-COMP:10334"/>
        <dbReference type="ChEBI" id="CHEBI:15378"/>
        <dbReference type="ChEBI" id="CHEBI:57856"/>
        <dbReference type="ChEBI" id="CHEBI:59789"/>
        <dbReference type="ChEBI" id="CHEBI:74508"/>
        <dbReference type="ChEBI" id="CHEBI:74511"/>
        <dbReference type="EC" id="2.1.1.207"/>
    </reaction>
</comment>
<keyword evidence="4 6" id="KW-0949">S-adenosyl-L-methionine</keyword>
<dbReference type="SUPFAM" id="SSF75217">
    <property type="entry name" value="alpha/beta knot"/>
    <property type="match status" value="1"/>
</dbReference>
<keyword evidence="1 6" id="KW-0963">Cytoplasm</keyword>
<dbReference type="PANTHER" id="PTHR42971:SF1">
    <property type="entry name" value="TRNA (CYTIDINE(34)-2'-O)-METHYLTRANSFERASE"/>
    <property type="match status" value="1"/>
</dbReference>
<dbReference type="Gene3D" id="3.40.1280.10">
    <property type="match status" value="1"/>
</dbReference>
<dbReference type="InterPro" id="IPR016914">
    <property type="entry name" value="TrmL"/>
</dbReference>
<comment type="catalytic activity">
    <reaction evidence="6">
        <text>cytidine(34) in tRNA + S-adenosyl-L-methionine = 2'-O-methylcytidine(34) in tRNA + S-adenosyl-L-homocysteine + H(+)</text>
        <dbReference type="Rhea" id="RHEA:43084"/>
        <dbReference type="Rhea" id="RHEA-COMP:10331"/>
        <dbReference type="Rhea" id="RHEA-COMP:10332"/>
        <dbReference type="ChEBI" id="CHEBI:15378"/>
        <dbReference type="ChEBI" id="CHEBI:57856"/>
        <dbReference type="ChEBI" id="CHEBI:59789"/>
        <dbReference type="ChEBI" id="CHEBI:74495"/>
        <dbReference type="ChEBI" id="CHEBI:82748"/>
        <dbReference type="EC" id="2.1.1.207"/>
    </reaction>
</comment>
<keyword evidence="10" id="KW-1185">Reference proteome</keyword>
<comment type="function">
    <text evidence="6">Methylates the ribose at the nucleotide 34 wobble position in the two leucyl isoacceptors tRNA(Leu)(CmAA) and tRNA(Leu)(cmnm5UmAA). Catalyzes the methyl transfer from S-adenosyl-L-methionine to the 2'-OH of the wobble nucleotide.</text>
</comment>
<dbReference type="PANTHER" id="PTHR42971">
    <property type="entry name" value="TRNA (CYTIDINE(34)-2'-O)-METHYLTRANSFERASE"/>
    <property type="match status" value="1"/>
</dbReference>
<sequence>MPGSLTRLDLNQSAKSMTHDLHIALYQPEIPGNTGAILRLAACFSATVDIIRPIGFELSDRTLKRAGMDYLEIAAIREHADFAAFEDWRRQSGRRLVLMSTKAERAYTDFAFRPDDVLMLGRESSGVPDSVHALADAELRIPIRPEARSLNLGMSAAITLSEAVRQIGRT</sequence>
<evidence type="ECO:0000256" key="2">
    <source>
        <dbReference type="ARBA" id="ARBA00022603"/>
    </source>
</evidence>
<proteinExistence type="inferred from homology"/>
<feature type="binding site" evidence="6 7">
    <location>
        <position position="149"/>
    </location>
    <ligand>
        <name>S-adenosyl-L-methionine</name>
        <dbReference type="ChEBI" id="CHEBI:59789"/>
    </ligand>
</feature>
<dbReference type="HAMAP" id="MF_01885">
    <property type="entry name" value="tRNA_methyltr_TrmL"/>
    <property type="match status" value="1"/>
</dbReference>
<feature type="binding site" evidence="6 7">
    <location>
        <position position="121"/>
    </location>
    <ligand>
        <name>S-adenosyl-L-methionine</name>
        <dbReference type="ChEBI" id="CHEBI:59789"/>
    </ligand>
</feature>
<keyword evidence="2 6" id="KW-0489">Methyltransferase</keyword>
<dbReference type="GO" id="GO:0005737">
    <property type="term" value="C:cytoplasm"/>
    <property type="evidence" value="ECO:0007669"/>
    <property type="project" value="UniProtKB-SubCell"/>
</dbReference>
<dbReference type="GO" id="GO:0003723">
    <property type="term" value="F:RNA binding"/>
    <property type="evidence" value="ECO:0007669"/>
    <property type="project" value="InterPro"/>
</dbReference>
<dbReference type="InterPro" id="IPR029026">
    <property type="entry name" value="tRNA_m1G_MTases_N"/>
</dbReference>
<evidence type="ECO:0000256" key="6">
    <source>
        <dbReference type="HAMAP-Rule" id="MF_01885"/>
    </source>
</evidence>
<keyword evidence="5 6" id="KW-0819">tRNA processing</keyword>
<reference evidence="9 10" key="1">
    <citation type="submission" date="2017-04" db="EMBL/GenBank/DDBJ databases">
        <authorList>
            <person name="Afonso C.L."/>
            <person name="Miller P.J."/>
            <person name="Scott M.A."/>
            <person name="Spackman E."/>
            <person name="Goraichik I."/>
            <person name="Dimitrov K.M."/>
            <person name="Suarez D.L."/>
            <person name="Swayne D.E."/>
        </authorList>
    </citation>
    <scope>NUCLEOTIDE SEQUENCE [LARGE SCALE GENOMIC DNA]</scope>
    <source>
        <strain evidence="9 10">B5P</strain>
    </source>
</reference>
<comment type="subcellular location">
    <subcellularLocation>
        <location evidence="6">Cytoplasm</location>
    </subcellularLocation>
</comment>
<evidence type="ECO:0000256" key="5">
    <source>
        <dbReference type="ARBA" id="ARBA00022694"/>
    </source>
</evidence>
<evidence type="ECO:0000256" key="4">
    <source>
        <dbReference type="ARBA" id="ARBA00022691"/>
    </source>
</evidence>
<evidence type="ECO:0000256" key="7">
    <source>
        <dbReference type="PIRSR" id="PIRSR029256-1"/>
    </source>
</evidence>
<dbReference type="InterPro" id="IPR001537">
    <property type="entry name" value="SpoU_MeTrfase"/>
</dbReference>
<name>A0A1X7PKJ6_9HYPH</name>
<evidence type="ECO:0000313" key="10">
    <source>
        <dbReference type="Proteomes" id="UP000193083"/>
    </source>
</evidence>
<comment type="similarity">
    <text evidence="6">Belongs to the class IV-like SAM-binding methyltransferase superfamily. RNA methyltransferase TrmH family. TrmL subfamily.</text>
</comment>
<gene>
    <name evidence="6" type="primary">trmL</name>
    <name evidence="9" type="ORF">SAMN02982922_4352</name>
</gene>
<organism evidence="9 10">
    <name type="scientific">Mesorhizobium australicum</name>
    <dbReference type="NCBI Taxonomy" id="536018"/>
    <lineage>
        <taxon>Bacteria</taxon>
        <taxon>Pseudomonadati</taxon>
        <taxon>Pseudomonadota</taxon>
        <taxon>Alphaproteobacteria</taxon>
        <taxon>Hyphomicrobiales</taxon>
        <taxon>Phyllobacteriaceae</taxon>
        <taxon>Mesorhizobium</taxon>
    </lineage>
</organism>
<comment type="subunit">
    <text evidence="6">Homodimer.</text>
</comment>
<dbReference type="GO" id="GO:0141098">
    <property type="term" value="F:tRNA (cytidine(34)-2'-O)-methyltransferase activity"/>
    <property type="evidence" value="ECO:0007669"/>
    <property type="project" value="RHEA"/>
</dbReference>
<keyword evidence="3 6" id="KW-0808">Transferase</keyword>